<dbReference type="Proteomes" id="UP000540191">
    <property type="component" value="Unassembled WGS sequence"/>
</dbReference>
<dbReference type="RefSeq" id="WP_184241377.1">
    <property type="nucleotide sequence ID" value="NZ_JACHNA010000001.1"/>
</dbReference>
<dbReference type="InterPro" id="IPR011990">
    <property type="entry name" value="TPR-like_helical_dom_sf"/>
</dbReference>
<gene>
    <name evidence="2" type="ORF">HDA30_001156</name>
</gene>
<dbReference type="AlphaFoldDB" id="A0A7W7M3K2"/>
<proteinExistence type="predicted"/>
<reference evidence="2 3" key="1">
    <citation type="submission" date="2020-08" db="EMBL/GenBank/DDBJ databases">
        <title>Sequencing the genomes of 1000 actinobacteria strains.</title>
        <authorList>
            <person name="Klenk H.-P."/>
        </authorList>
    </citation>
    <scope>NUCLEOTIDE SEQUENCE [LARGE SCALE GENOMIC DNA]</scope>
    <source>
        <strain evidence="2 3">DSM 23974</strain>
    </source>
</reference>
<comment type="caution">
    <text evidence="2">The sequence shown here is derived from an EMBL/GenBank/DDBJ whole genome shotgun (WGS) entry which is preliminary data.</text>
</comment>
<organism evidence="2 3">
    <name type="scientific">Micrococcus cohnii</name>
    <dbReference type="NCBI Taxonomy" id="993416"/>
    <lineage>
        <taxon>Bacteria</taxon>
        <taxon>Bacillati</taxon>
        <taxon>Actinomycetota</taxon>
        <taxon>Actinomycetes</taxon>
        <taxon>Micrococcales</taxon>
        <taxon>Micrococcaceae</taxon>
        <taxon>Micrococcus</taxon>
    </lineage>
</organism>
<sequence length="647" mass="67068">MASDLSPETLEAARVRLAAALRLASADPVLGAGLGLGLDSAPGPGLELADPDAHGPVDALLCLEAARQAVLAEAPESARTAVARGLDSPGAEDPAVRLALLRALAIAACLSDEDGERMAEALQERAALLRRLGLDRRASRELQLGAALLREPTDFEATVLHGVLDDEREHLERSGRSSADTVLPDVLTALAVHALSRGGLEHAEEAERLLDEALTALEAQHAAGRVVPVGSTSAVRLMLARLTAGAGRHESARAHAEAVLGAESSDSARASAHLVLAASLPEPDGDQALEHGLRAVELMTGAGLRRGAAAAAAHLARRLGEHVTVGPRDGGAGPDEARHDAGHAAADAEGPAAVLAAWELAATQAERAEAPDAPALAFAWGHQLLLTGLEEEAEAVLDSLVTRSGLAGAHRLRAHALVDRGYARHGLGRADEALDDWRLAAELFVDEGDHEDAARTLLAAGALAGSTEESVGGLELFSRAVDHARIARDEDPGLLAVALHSLGYAMCERSDPQGLEVLDEAMTLAERTGTAWQRADFLDTRARALWALSRPQEAASAALEAADRFRAAADAHGGAQAELFAAFVVAESGAPEQGATLFGLLADAEDQPYLVRVAALSGLAQCLEQIGDDDGAAAARDRLEALREEPP</sequence>
<dbReference type="EMBL" id="JACHNA010000001">
    <property type="protein sequence ID" value="MBB4735648.1"/>
    <property type="molecule type" value="Genomic_DNA"/>
</dbReference>
<dbReference type="SUPFAM" id="SSF48452">
    <property type="entry name" value="TPR-like"/>
    <property type="match status" value="1"/>
</dbReference>
<name>A0A7W7M3K2_9MICC</name>
<evidence type="ECO:0000313" key="2">
    <source>
        <dbReference type="EMBL" id="MBB4735648.1"/>
    </source>
</evidence>
<keyword evidence="3" id="KW-1185">Reference proteome</keyword>
<accession>A0A7W7M3K2</accession>
<evidence type="ECO:0000256" key="1">
    <source>
        <dbReference type="SAM" id="MobiDB-lite"/>
    </source>
</evidence>
<feature type="region of interest" description="Disordered" evidence="1">
    <location>
        <begin position="323"/>
        <end position="345"/>
    </location>
</feature>
<evidence type="ECO:0000313" key="3">
    <source>
        <dbReference type="Proteomes" id="UP000540191"/>
    </source>
</evidence>
<protein>
    <submittedName>
        <fullName evidence="2">Tetratricopeptide (TPR) repeat protein</fullName>
    </submittedName>
</protein>
<dbReference type="Gene3D" id="1.25.40.10">
    <property type="entry name" value="Tetratricopeptide repeat domain"/>
    <property type="match status" value="1"/>
</dbReference>